<dbReference type="PANTHER" id="PTHR12316">
    <property type="entry name" value="NINJURIN-RELATED"/>
    <property type="match status" value="1"/>
</dbReference>
<evidence type="ECO:0008006" key="10">
    <source>
        <dbReference type="Google" id="ProtNLM"/>
    </source>
</evidence>
<evidence type="ECO:0000256" key="1">
    <source>
        <dbReference type="ARBA" id="ARBA00004141"/>
    </source>
</evidence>
<dbReference type="Proteomes" id="UP001187531">
    <property type="component" value="Unassembled WGS sequence"/>
</dbReference>
<dbReference type="AlphaFoldDB" id="A0AA88I527"/>
<dbReference type="GO" id="GO:0042246">
    <property type="term" value="P:tissue regeneration"/>
    <property type="evidence" value="ECO:0007669"/>
    <property type="project" value="InterPro"/>
</dbReference>
<evidence type="ECO:0000256" key="2">
    <source>
        <dbReference type="ARBA" id="ARBA00008141"/>
    </source>
</evidence>
<dbReference type="PANTHER" id="PTHR12316:SF17">
    <property type="entry name" value="NINJURIN C, ISOFORM D"/>
    <property type="match status" value="1"/>
</dbReference>
<evidence type="ECO:0000256" key="5">
    <source>
        <dbReference type="ARBA" id="ARBA00022989"/>
    </source>
</evidence>
<keyword evidence="3 7" id="KW-0812">Transmembrane</keyword>
<proteinExistence type="inferred from homology"/>
<comment type="similarity">
    <text evidence="2">Belongs to the ninjurin family.</text>
</comment>
<dbReference type="InterPro" id="IPR007007">
    <property type="entry name" value="Ninjurin"/>
</dbReference>
<evidence type="ECO:0000256" key="7">
    <source>
        <dbReference type="SAM" id="Phobius"/>
    </source>
</evidence>
<keyword evidence="6 7" id="KW-0472">Membrane</keyword>
<evidence type="ECO:0000256" key="3">
    <source>
        <dbReference type="ARBA" id="ARBA00022692"/>
    </source>
</evidence>
<dbReference type="GO" id="GO:0007155">
    <property type="term" value="P:cell adhesion"/>
    <property type="evidence" value="ECO:0007669"/>
    <property type="project" value="UniProtKB-KW"/>
</dbReference>
<comment type="caution">
    <text evidence="8">The sequence shown here is derived from an EMBL/GenBank/DDBJ whole genome shotgun (WGS) entry which is preliminary data.</text>
</comment>
<keyword evidence="5 7" id="KW-1133">Transmembrane helix</keyword>
<name>A0AA88I527_ARTSF</name>
<evidence type="ECO:0000313" key="9">
    <source>
        <dbReference type="Proteomes" id="UP001187531"/>
    </source>
</evidence>
<protein>
    <recommendedName>
        <fullName evidence="10">Ninjurin-2</fullName>
    </recommendedName>
</protein>
<feature type="transmembrane region" description="Helical" evidence="7">
    <location>
        <begin position="192"/>
        <end position="216"/>
    </location>
</feature>
<evidence type="ECO:0000256" key="6">
    <source>
        <dbReference type="ARBA" id="ARBA00023136"/>
    </source>
</evidence>
<accession>A0AA88I527</accession>
<dbReference type="EMBL" id="JAVRJZ010000012">
    <property type="protein sequence ID" value="KAK2715502.1"/>
    <property type="molecule type" value="Genomic_DNA"/>
</dbReference>
<sequence length="240" mass="26923">MDFESLVKVKHQIHCEIELSHRRFNNFVHREQFSAKSYLKGTVRSMSFKDRNRNLEMREGSVLPPEVIAVRKGLDTNKYATKKTVAQGLLDVALLTANASQLKYILSTGKQHDFYNAMVALIATSIVLQVLVGILMLSLNFLRDCRTDDAEYKRSSNWLSTANLALVFIGLLFIVIGGLNIDNPKHHRAANICNDVSVLLVFVLLVVNVIISTFVIQHSDSLNVITLNLIDSKNLTKVGK</sequence>
<dbReference type="GO" id="GO:0016020">
    <property type="term" value="C:membrane"/>
    <property type="evidence" value="ECO:0007669"/>
    <property type="project" value="UniProtKB-SubCell"/>
</dbReference>
<evidence type="ECO:0000256" key="4">
    <source>
        <dbReference type="ARBA" id="ARBA00022889"/>
    </source>
</evidence>
<comment type="subcellular location">
    <subcellularLocation>
        <location evidence="1">Membrane</location>
        <topology evidence="1">Multi-pass membrane protein</topology>
    </subcellularLocation>
</comment>
<reference evidence="8" key="1">
    <citation type="submission" date="2023-07" db="EMBL/GenBank/DDBJ databases">
        <title>Chromosome-level genome assembly of Artemia franciscana.</title>
        <authorList>
            <person name="Jo E."/>
        </authorList>
    </citation>
    <scope>NUCLEOTIDE SEQUENCE</scope>
    <source>
        <tissue evidence="8">Whole body</tissue>
    </source>
</reference>
<gene>
    <name evidence="8" type="ORF">QYM36_010195</name>
</gene>
<feature type="transmembrane region" description="Helical" evidence="7">
    <location>
        <begin position="114"/>
        <end position="138"/>
    </location>
</feature>
<keyword evidence="4" id="KW-0130">Cell adhesion</keyword>
<keyword evidence="9" id="KW-1185">Reference proteome</keyword>
<dbReference type="Pfam" id="PF04923">
    <property type="entry name" value="Ninjurin"/>
    <property type="match status" value="1"/>
</dbReference>
<organism evidence="8 9">
    <name type="scientific">Artemia franciscana</name>
    <name type="common">Brine shrimp</name>
    <name type="synonym">Artemia sanfranciscana</name>
    <dbReference type="NCBI Taxonomy" id="6661"/>
    <lineage>
        <taxon>Eukaryota</taxon>
        <taxon>Metazoa</taxon>
        <taxon>Ecdysozoa</taxon>
        <taxon>Arthropoda</taxon>
        <taxon>Crustacea</taxon>
        <taxon>Branchiopoda</taxon>
        <taxon>Anostraca</taxon>
        <taxon>Artemiidae</taxon>
        <taxon>Artemia</taxon>
    </lineage>
</organism>
<evidence type="ECO:0000313" key="8">
    <source>
        <dbReference type="EMBL" id="KAK2715502.1"/>
    </source>
</evidence>
<feature type="transmembrane region" description="Helical" evidence="7">
    <location>
        <begin position="158"/>
        <end position="180"/>
    </location>
</feature>